<dbReference type="Proteomes" id="UP000006727">
    <property type="component" value="Chromosome 9"/>
</dbReference>
<name>A0A7I3Z2B0_PHYPA</name>
<dbReference type="Gramene" id="Pp3c9_9860V3.3">
    <property type="protein sequence ID" value="PAC:32913257.CDS.1"/>
    <property type="gene ID" value="Pp3c9_9860"/>
</dbReference>
<evidence type="ECO:0000313" key="2">
    <source>
        <dbReference type="Proteomes" id="UP000006727"/>
    </source>
</evidence>
<protein>
    <submittedName>
        <fullName evidence="1">Uncharacterized protein</fullName>
    </submittedName>
</protein>
<keyword evidence="2" id="KW-1185">Reference proteome</keyword>
<dbReference type="EMBL" id="ABEU02000009">
    <property type="status" value="NOT_ANNOTATED_CDS"/>
    <property type="molecule type" value="Genomic_DNA"/>
</dbReference>
<accession>A0A7I3Z2B0</accession>
<evidence type="ECO:0000313" key="1">
    <source>
        <dbReference type="EnsemblPlants" id="PAC:32913257.CDS.1"/>
    </source>
</evidence>
<sequence length="37" mass="4030">MPASATWARPEDLAEGLSSLDNTASLKALRDVKNRPF</sequence>
<proteinExistence type="predicted"/>
<organism evidence="1 2">
    <name type="scientific">Physcomitrium patens</name>
    <name type="common">Spreading-leaved earth moss</name>
    <name type="synonym">Physcomitrella patens</name>
    <dbReference type="NCBI Taxonomy" id="3218"/>
    <lineage>
        <taxon>Eukaryota</taxon>
        <taxon>Viridiplantae</taxon>
        <taxon>Streptophyta</taxon>
        <taxon>Embryophyta</taxon>
        <taxon>Bryophyta</taxon>
        <taxon>Bryophytina</taxon>
        <taxon>Bryopsida</taxon>
        <taxon>Funariidae</taxon>
        <taxon>Funariales</taxon>
        <taxon>Funariaceae</taxon>
        <taxon>Physcomitrium</taxon>
    </lineage>
</organism>
<reference evidence="1 2" key="2">
    <citation type="journal article" date="2018" name="Plant J.">
        <title>The Physcomitrella patens chromosome-scale assembly reveals moss genome structure and evolution.</title>
        <authorList>
            <person name="Lang D."/>
            <person name="Ullrich K.K."/>
            <person name="Murat F."/>
            <person name="Fuchs J."/>
            <person name="Jenkins J."/>
            <person name="Haas F.B."/>
            <person name="Piednoel M."/>
            <person name="Gundlach H."/>
            <person name="Van Bel M."/>
            <person name="Meyberg R."/>
            <person name="Vives C."/>
            <person name="Morata J."/>
            <person name="Symeonidi A."/>
            <person name="Hiss M."/>
            <person name="Muchero W."/>
            <person name="Kamisugi Y."/>
            <person name="Saleh O."/>
            <person name="Blanc G."/>
            <person name="Decker E.L."/>
            <person name="van Gessel N."/>
            <person name="Grimwood J."/>
            <person name="Hayes R.D."/>
            <person name="Graham S.W."/>
            <person name="Gunter L.E."/>
            <person name="McDaniel S.F."/>
            <person name="Hoernstein S.N.W."/>
            <person name="Larsson A."/>
            <person name="Li F.W."/>
            <person name="Perroud P.F."/>
            <person name="Phillips J."/>
            <person name="Ranjan P."/>
            <person name="Rokshar D.S."/>
            <person name="Rothfels C.J."/>
            <person name="Schneider L."/>
            <person name="Shu S."/>
            <person name="Stevenson D.W."/>
            <person name="Thummler F."/>
            <person name="Tillich M."/>
            <person name="Villarreal Aguilar J.C."/>
            <person name="Widiez T."/>
            <person name="Wong G.K."/>
            <person name="Wymore A."/>
            <person name="Zhang Y."/>
            <person name="Zimmer A.D."/>
            <person name="Quatrano R.S."/>
            <person name="Mayer K.F.X."/>
            <person name="Goodstein D."/>
            <person name="Casacuberta J.M."/>
            <person name="Vandepoele K."/>
            <person name="Reski R."/>
            <person name="Cuming A.C."/>
            <person name="Tuskan G.A."/>
            <person name="Maumus F."/>
            <person name="Salse J."/>
            <person name="Schmutz J."/>
            <person name="Rensing S.A."/>
        </authorList>
    </citation>
    <scope>NUCLEOTIDE SEQUENCE [LARGE SCALE GENOMIC DNA]</scope>
    <source>
        <strain evidence="1 2">cv. Gransden 2004</strain>
    </source>
</reference>
<reference evidence="1 2" key="1">
    <citation type="journal article" date="2008" name="Science">
        <title>The Physcomitrella genome reveals evolutionary insights into the conquest of land by plants.</title>
        <authorList>
            <person name="Rensing S."/>
            <person name="Lang D."/>
            <person name="Zimmer A."/>
            <person name="Terry A."/>
            <person name="Salamov A."/>
            <person name="Shapiro H."/>
            <person name="Nishiyama T."/>
            <person name="Perroud P.-F."/>
            <person name="Lindquist E."/>
            <person name="Kamisugi Y."/>
            <person name="Tanahashi T."/>
            <person name="Sakakibara K."/>
            <person name="Fujita T."/>
            <person name="Oishi K."/>
            <person name="Shin-I T."/>
            <person name="Kuroki Y."/>
            <person name="Toyoda A."/>
            <person name="Suzuki Y."/>
            <person name="Hashimoto A."/>
            <person name="Yamaguchi K."/>
            <person name="Sugano A."/>
            <person name="Kohara Y."/>
            <person name="Fujiyama A."/>
            <person name="Anterola A."/>
            <person name="Aoki S."/>
            <person name="Ashton N."/>
            <person name="Barbazuk W.B."/>
            <person name="Barker E."/>
            <person name="Bennetzen J."/>
            <person name="Bezanilla M."/>
            <person name="Blankenship R."/>
            <person name="Cho S.H."/>
            <person name="Dutcher S."/>
            <person name="Estelle M."/>
            <person name="Fawcett J.A."/>
            <person name="Gundlach H."/>
            <person name="Hanada K."/>
            <person name="Heyl A."/>
            <person name="Hicks K.A."/>
            <person name="Hugh J."/>
            <person name="Lohr M."/>
            <person name="Mayer K."/>
            <person name="Melkozernov A."/>
            <person name="Murata T."/>
            <person name="Nelson D."/>
            <person name="Pils B."/>
            <person name="Prigge M."/>
            <person name="Reiss B."/>
            <person name="Renner T."/>
            <person name="Rombauts S."/>
            <person name="Rushton P."/>
            <person name="Sanderfoot A."/>
            <person name="Schween G."/>
            <person name="Shiu S.-H."/>
            <person name="Stueber K."/>
            <person name="Theodoulou F.L."/>
            <person name="Tu H."/>
            <person name="Van de Peer Y."/>
            <person name="Verrier P.J."/>
            <person name="Waters E."/>
            <person name="Wood A."/>
            <person name="Yang L."/>
            <person name="Cove D."/>
            <person name="Cuming A."/>
            <person name="Hasebe M."/>
            <person name="Lucas S."/>
            <person name="Mishler D.B."/>
            <person name="Reski R."/>
            <person name="Grigoriev I."/>
            <person name="Quatrano R.S."/>
            <person name="Boore J.L."/>
        </authorList>
    </citation>
    <scope>NUCLEOTIDE SEQUENCE [LARGE SCALE GENOMIC DNA]</scope>
    <source>
        <strain evidence="1 2">cv. Gransden 2004</strain>
    </source>
</reference>
<dbReference type="EnsemblPlants" id="Pp3c9_9860V3.3">
    <property type="protein sequence ID" value="PAC:32913257.CDS.1"/>
    <property type="gene ID" value="Pp3c9_9860"/>
</dbReference>
<reference evidence="1" key="3">
    <citation type="submission" date="2020-12" db="UniProtKB">
        <authorList>
            <consortium name="EnsemblPlants"/>
        </authorList>
    </citation>
    <scope>IDENTIFICATION</scope>
</reference>
<dbReference type="AlphaFoldDB" id="A0A7I3Z2B0"/>